<dbReference type="SMART" id="SM00471">
    <property type="entry name" value="HDc"/>
    <property type="match status" value="1"/>
</dbReference>
<evidence type="ECO:0000259" key="2">
    <source>
        <dbReference type="PROSITE" id="PS51831"/>
    </source>
</evidence>
<dbReference type="InterPro" id="IPR003607">
    <property type="entry name" value="HD/PDEase_dom"/>
</dbReference>
<dbReference type="InterPro" id="IPR011621">
    <property type="entry name" value="Metal-dep_PHydrolase_7TM_intra"/>
</dbReference>
<organism evidence="3">
    <name type="scientific">candidate division WOR-3 bacterium</name>
    <dbReference type="NCBI Taxonomy" id="2052148"/>
    <lineage>
        <taxon>Bacteria</taxon>
        <taxon>Bacteria division WOR-3</taxon>
    </lineage>
</organism>
<evidence type="ECO:0000256" key="1">
    <source>
        <dbReference type="SAM" id="Phobius"/>
    </source>
</evidence>
<name>A0A7C4Y5R1_UNCW3</name>
<dbReference type="SUPFAM" id="SSF109604">
    <property type="entry name" value="HD-domain/PDEase-like"/>
    <property type="match status" value="1"/>
</dbReference>
<feature type="transmembrane region" description="Helical" evidence="1">
    <location>
        <begin position="392"/>
        <end position="413"/>
    </location>
</feature>
<dbReference type="Pfam" id="PF01966">
    <property type="entry name" value="HD"/>
    <property type="match status" value="1"/>
</dbReference>
<sequence length="654" mass="75199">MKRINKEFLLSFFLFYLTLNLFYPYRSRITNYKVGDISKEDIMAPFDFPVLKNDEELKREMNITSLSVPPVLRAVEYNIEFSGMKKNIPQNIKKMIIDAREKGIVFDKNSLPQSFGDFYEITINDQSKIVTKNDFYSYNEIKKLIYENLLSKYDSIYSSEILKEIEPFIQPNLLLDIAETEKRRENAKKSVSREKSFIKKGQIIVRRNDVITQEILDIINSLKIAEKNTKKTNILTKFIRTQPLIILLIFVFLFILKEIWNGFFSQKKYIIITVLITFGIFWVYRIFQELVLIPLTPVSLCTMLLSLEGGLVSGLIYTFFLTSCFLIFSPYEIFSLLPIILGSIVGSIYIKNLKGRNDIIKLFIYVSTFTAIATLTTEIIQGKNIQKLFVEIIFSILNSGFSIAFLLGLLLIFERIFGISTNFSYLEFSNLSNPILSELIIKAPGSYHHSIMVGNISEAAAEAIGANSIVAKVGGYYHDIGKLERPEYFIENINPQINPHNELPPKLSVSILKSHIYDGVKIAKKYHLPEEIIKIIMEHHGSTIIRSFYEKAKDIYDNVDEKDYSYDGPTPSTKESSIVMLADSVEAASKSADFESEEDIKKLVDKIIEIKLEEKQLDNGNISFKDLKIIKEVFTKRLIAAYHTRIKYPKVSLK</sequence>
<dbReference type="InterPro" id="IPR006675">
    <property type="entry name" value="HDIG_dom"/>
</dbReference>
<accession>A0A7C4Y5R1</accession>
<dbReference type="PANTHER" id="PTHR36442:SF1">
    <property type="entry name" value="CYCLIC-DI-AMP PHOSPHODIESTERASE PGPH"/>
    <property type="match status" value="1"/>
</dbReference>
<dbReference type="CDD" id="cd00077">
    <property type="entry name" value="HDc"/>
    <property type="match status" value="1"/>
</dbReference>
<dbReference type="InterPro" id="IPR006674">
    <property type="entry name" value="HD_domain"/>
</dbReference>
<dbReference type="InterPro" id="IPR011624">
    <property type="entry name" value="Metal-dep_PHydrolase_7TM_extra"/>
</dbReference>
<dbReference type="EMBL" id="DTHG01000045">
    <property type="protein sequence ID" value="HGW91663.1"/>
    <property type="molecule type" value="Genomic_DNA"/>
</dbReference>
<evidence type="ECO:0000313" key="3">
    <source>
        <dbReference type="EMBL" id="HGW91663.1"/>
    </source>
</evidence>
<dbReference type="PANTHER" id="PTHR36442">
    <property type="entry name" value="CYCLIC-DI-AMP PHOSPHODIESTERASE PGPH"/>
    <property type="match status" value="1"/>
</dbReference>
<proteinExistence type="predicted"/>
<dbReference type="AlphaFoldDB" id="A0A7C4Y5R1"/>
<dbReference type="Pfam" id="PF07697">
    <property type="entry name" value="7TMR-HDED"/>
    <property type="match status" value="1"/>
</dbReference>
<feature type="transmembrane region" description="Helical" evidence="1">
    <location>
        <begin position="362"/>
        <end position="380"/>
    </location>
</feature>
<feature type="transmembrane region" description="Helical" evidence="1">
    <location>
        <begin position="238"/>
        <end position="256"/>
    </location>
</feature>
<feature type="transmembrane region" description="Helical" evidence="1">
    <location>
        <begin position="307"/>
        <end position="328"/>
    </location>
</feature>
<feature type="transmembrane region" description="Helical" evidence="1">
    <location>
        <begin position="333"/>
        <end position="350"/>
    </location>
</feature>
<feature type="transmembrane region" description="Helical" evidence="1">
    <location>
        <begin position="268"/>
        <end position="287"/>
    </location>
</feature>
<dbReference type="Pfam" id="PF07698">
    <property type="entry name" value="7TM-7TMR_HD"/>
    <property type="match status" value="1"/>
</dbReference>
<protein>
    <submittedName>
        <fullName evidence="3">HDIG domain-containing protein</fullName>
    </submittedName>
</protein>
<gene>
    <name evidence="3" type="ORF">ENV67_03880</name>
</gene>
<comment type="caution">
    <text evidence="3">The sequence shown here is derived from an EMBL/GenBank/DDBJ whole genome shotgun (WGS) entry which is preliminary data.</text>
</comment>
<keyword evidence="1" id="KW-1133">Transmembrane helix</keyword>
<dbReference type="Gene3D" id="1.10.3210.10">
    <property type="entry name" value="Hypothetical protein af1432"/>
    <property type="match status" value="1"/>
</dbReference>
<dbReference type="InterPro" id="IPR052722">
    <property type="entry name" value="PgpH_phosphodiesterase"/>
</dbReference>
<keyword evidence="1" id="KW-0472">Membrane</keyword>
<reference evidence="3" key="1">
    <citation type="journal article" date="2020" name="mSystems">
        <title>Genome- and Community-Level Interaction Insights into Carbon Utilization and Element Cycling Functions of Hydrothermarchaeota in Hydrothermal Sediment.</title>
        <authorList>
            <person name="Zhou Z."/>
            <person name="Liu Y."/>
            <person name="Xu W."/>
            <person name="Pan J."/>
            <person name="Luo Z.H."/>
            <person name="Li M."/>
        </authorList>
    </citation>
    <scope>NUCLEOTIDE SEQUENCE [LARGE SCALE GENOMIC DNA]</scope>
    <source>
        <strain evidence="3">SpSt-780</strain>
    </source>
</reference>
<feature type="domain" description="HD" evidence="2">
    <location>
        <begin position="446"/>
        <end position="588"/>
    </location>
</feature>
<dbReference type="PROSITE" id="PS51831">
    <property type="entry name" value="HD"/>
    <property type="match status" value="1"/>
</dbReference>
<dbReference type="NCBIfam" id="TIGR00277">
    <property type="entry name" value="HDIG"/>
    <property type="match status" value="1"/>
</dbReference>
<keyword evidence="1" id="KW-0812">Transmembrane</keyword>